<protein>
    <submittedName>
        <fullName evidence="7">Interferon-induced transmembrane protein 3</fullName>
    </submittedName>
</protein>
<evidence type="ECO:0000313" key="7">
    <source>
        <dbReference type="EMBL" id="KFQ40502.1"/>
    </source>
</evidence>
<dbReference type="PANTHER" id="PTHR13999:SF4">
    <property type="entry name" value="INTERFERON-INDUCED TRANSMEMBRANE PROTEIN 3"/>
    <property type="match status" value="1"/>
</dbReference>
<dbReference type="GO" id="GO:0034341">
    <property type="term" value="P:response to type II interferon"/>
    <property type="evidence" value="ECO:0007669"/>
    <property type="project" value="TreeGrafter"/>
</dbReference>
<evidence type="ECO:0000256" key="1">
    <source>
        <dbReference type="ARBA" id="ARBA00004370"/>
    </source>
</evidence>
<keyword evidence="4 6" id="KW-1133">Transmembrane helix</keyword>
<organism evidence="7 8">
    <name type="scientific">Mesitornis unicolor</name>
    <name type="common">brown roatelo</name>
    <dbReference type="NCBI Taxonomy" id="54374"/>
    <lineage>
        <taxon>Eukaryota</taxon>
        <taxon>Metazoa</taxon>
        <taxon>Chordata</taxon>
        <taxon>Craniata</taxon>
        <taxon>Vertebrata</taxon>
        <taxon>Euteleostomi</taxon>
        <taxon>Archelosauria</taxon>
        <taxon>Archosauria</taxon>
        <taxon>Dinosauria</taxon>
        <taxon>Saurischia</taxon>
        <taxon>Theropoda</taxon>
        <taxon>Coelurosauria</taxon>
        <taxon>Aves</taxon>
        <taxon>Neognathae</taxon>
        <taxon>Neoaves</taxon>
        <taxon>Columbimorphae</taxon>
        <taxon>Mesitornithiformes</taxon>
        <taxon>Mesitornithidae</taxon>
        <taxon>Mesitornis</taxon>
    </lineage>
</organism>
<name>A0A091RMK6_9AVES</name>
<evidence type="ECO:0000256" key="4">
    <source>
        <dbReference type="ARBA" id="ARBA00022989"/>
    </source>
</evidence>
<feature type="non-terminal residue" evidence="7">
    <location>
        <position position="1"/>
    </location>
</feature>
<proteinExistence type="inferred from homology"/>
<keyword evidence="3 6" id="KW-0812">Transmembrane</keyword>
<dbReference type="GO" id="GO:0045071">
    <property type="term" value="P:negative regulation of viral genome replication"/>
    <property type="evidence" value="ECO:0007669"/>
    <property type="project" value="TreeGrafter"/>
</dbReference>
<dbReference type="Proteomes" id="UP000053369">
    <property type="component" value="Unassembled WGS sequence"/>
</dbReference>
<sequence>TVTSPVLMEPVPRDYVLWSFFNSMFCNPCCLGFIAFIYSIKARDRKIAQDLAGASTYGQSAKKLNIIAVCVGVLTIILSIVLLVVY</sequence>
<dbReference type="GO" id="GO:0046597">
    <property type="term" value="P:host-mediated suppression of symbiont invasion"/>
    <property type="evidence" value="ECO:0007669"/>
    <property type="project" value="TreeGrafter"/>
</dbReference>
<evidence type="ECO:0000256" key="2">
    <source>
        <dbReference type="ARBA" id="ARBA00006843"/>
    </source>
</evidence>
<dbReference type="GO" id="GO:0051607">
    <property type="term" value="P:defense response to virus"/>
    <property type="evidence" value="ECO:0007669"/>
    <property type="project" value="TreeGrafter"/>
</dbReference>
<accession>A0A091RMK6</accession>
<dbReference type="PANTHER" id="PTHR13999">
    <property type="entry name" value="INTERFERON INDUCIBLE TRANSMEMBRANE PROTEIN"/>
    <property type="match status" value="1"/>
</dbReference>
<feature type="transmembrane region" description="Helical" evidence="6">
    <location>
        <begin position="64"/>
        <end position="85"/>
    </location>
</feature>
<evidence type="ECO:0000256" key="6">
    <source>
        <dbReference type="SAM" id="Phobius"/>
    </source>
</evidence>
<dbReference type="GO" id="GO:0005886">
    <property type="term" value="C:plasma membrane"/>
    <property type="evidence" value="ECO:0007669"/>
    <property type="project" value="TreeGrafter"/>
</dbReference>
<feature type="transmembrane region" description="Helical" evidence="6">
    <location>
        <begin position="15"/>
        <end position="38"/>
    </location>
</feature>
<dbReference type="EMBL" id="KK822097">
    <property type="protein sequence ID" value="KFQ40502.1"/>
    <property type="molecule type" value="Genomic_DNA"/>
</dbReference>
<keyword evidence="8" id="KW-1185">Reference proteome</keyword>
<dbReference type="GO" id="GO:0060337">
    <property type="term" value="P:type I interferon-mediated signaling pathway"/>
    <property type="evidence" value="ECO:0007669"/>
    <property type="project" value="TreeGrafter"/>
</dbReference>
<feature type="non-terminal residue" evidence="7">
    <location>
        <position position="86"/>
    </location>
</feature>
<dbReference type="InterPro" id="IPR051517">
    <property type="entry name" value="IFITM_antiviral_protein"/>
</dbReference>
<reference evidence="7 8" key="1">
    <citation type="submission" date="2014-04" db="EMBL/GenBank/DDBJ databases">
        <title>Genome evolution of avian class.</title>
        <authorList>
            <person name="Zhang G."/>
            <person name="Li C."/>
        </authorList>
    </citation>
    <scope>NUCLEOTIDE SEQUENCE [LARGE SCALE GENOMIC DNA]</scope>
    <source>
        <strain evidence="7">BGI_N332</strain>
    </source>
</reference>
<evidence type="ECO:0000313" key="8">
    <source>
        <dbReference type="Proteomes" id="UP000053369"/>
    </source>
</evidence>
<evidence type="ECO:0000256" key="3">
    <source>
        <dbReference type="ARBA" id="ARBA00022692"/>
    </source>
</evidence>
<keyword evidence="5 6" id="KW-0472">Membrane</keyword>
<comment type="similarity">
    <text evidence="2">Belongs to the CD225/Dispanin family.</text>
</comment>
<gene>
    <name evidence="7" type="ORF">N332_09985</name>
</gene>
<dbReference type="GO" id="GO:0035455">
    <property type="term" value="P:response to interferon-alpha"/>
    <property type="evidence" value="ECO:0007669"/>
    <property type="project" value="TreeGrafter"/>
</dbReference>
<dbReference type="InterPro" id="IPR007593">
    <property type="entry name" value="CD225/Dispanin_fam"/>
</dbReference>
<dbReference type="AlphaFoldDB" id="A0A091RMK6"/>
<dbReference type="Pfam" id="PF04505">
    <property type="entry name" value="CD225"/>
    <property type="match status" value="1"/>
</dbReference>
<evidence type="ECO:0000256" key="5">
    <source>
        <dbReference type="ARBA" id="ARBA00023136"/>
    </source>
</evidence>
<comment type="subcellular location">
    <subcellularLocation>
        <location evidence="1">Membrane</location>
    </subcellularLocation>
</comment>
<dbReference type="GO" id="GO:0035456">
    <property type="term" value="P:response to interferon-beta"/>
    <property type="evidence" value="ECO:0007669"/>
    <property type="project" value="TreeGrafter"/>
</dbReference>